<feature type="region of interest" description="Disordered" evidence="1">
    <location>
        <begin position="357"/>
        <end position="399"/>
    </location>
</feature>
<feature type="compositionally biased region" description="Basic and acidic residues" evidence="1">
    <location>
        <begin position="180"/>
        <end position="192"/>
    </location>
</feature>
<evidence type="ECO:0000313" key="3">
    <source>
        <dbReference type="Proteomes" id="UP000265515"/>
    </source>
</evidence>
<gene>
    <name evidence="2" type="ORF">CBR_g46655</name>
</gene>
<dbReference type="AlphaFoldDB" id="A0A388M0R4"/>
<dbReference type="Gramene" id="GBG88167">
    <property type="protein sequence ID" value="GBG88167"/>
    <property type="gene ID" value="CBR_g46655"/>
</dbReference>
<organism evidence="2 3">
    <name type="scientific">Chara braunii</name>
    <name type="common">Braun's stonewort</name>
    <dbReference type="NCBI Taxonomy" id="69332"/>
    <lineage>
        <taxon>Eukaryota</taxon>
        <taxon>Viridiplantae</taxon>
        <taxon>Streptophyta</taxon>
        <taxon>Charophyceae</taxon>
        <taxon>Charales</taxon>
        <taxon>Characeae</taxon>
        <taxon>Chara</taxon>
    </lineage>
</organism>
<accession>A0A388M0R4</accession>
<evidence type="ECO:0000256" key="1">
    <source>
        <dbReference type="SAM" id="MobiDB-lite"/>
    </source>
</evidence>
<feature type="compositionally biased region" description="Basic residues" evidence="1">
    <location>
        <begin position="195"/>
        <end position="204"/>
    </location>
</feature>
<keyword evidence="3" id="KW-1185">Reference proteome</keyword>
<name>A0A388M0R4_CHABU</name>
<protein>
    <submittedName>
        <fullName evidence="2">Uncharacterized protein</fullName>
    </submittedName>
</protein>
<feature type="compositionally biased region" description="Basic and acidic residues" evidence="1">
    <location>
        <begin position="357"/>
        <end position="369"/>
    </location>
</feature>
<feature type="compositionally biased region" description="Basic and acidic residues" evidence="1">
    <location>
        <begin position="205"/>
        <end position="218"/>
    </location>
</feature>
<proteinExistence type="predicted"/>
<dbReference type="EMBL" id="BFEA01000653">
    <property type="protein sequence ID" value="GBG88167.1"/>
    <property type="molecule type" value="Genomic_DNA"/>
</dbReference>
<feature type="compositionally biased region" description="Basic and acidic residues" evidence="1">
    <location>
        <begin position="390"/>
        <end position="399"/>
    </location>
</feature>
<evidence type="ECO:0000313" key="2">
    <source>
        <dbReference type="EMBL" id="GBG88167.1"/>
    </source>
</evidence>
<dbReference type="Proteomes" id="UP000265515">
    <property type="component" value="Unassembled WGS sequence"/>
</dbReference>
<reference evidence="2 3" key="1">
    <citation type="journal article" date="2018" name="Cell">
        <title>The Chara Genome: Secondary Complexity and Implications for Plant Terrestrialization.</title>
        <authorList>
            <person name="Nishiyama T."/>
            <person name="Sakayama H."/>
            <person name="Vries J.D."/>
            <person name="Buschmann H."/>
            <person name="Saint-Marcoux D."/>
            <person name="Ullrich K.K."/>
            <person name="Haas F.B."/>
            <person name="Vanderstraeten L."/>
            <person name="Becker D."/>
            <person name="Lang D."/>
            <person name="Vosolsobe S."/>
            <person name="Rombauts S."/>
            <person name="Wilhelmsson P.K.I."/>
            <person name="Janitza P."/>
            <person name="Kern R."/>
            <person name="Heyl A."/>
            <person name="Rumpler F."/>
            <person name="Villalobos L.I.A.C."/>
            <person name="Clay J.M."/>
            <person name="Skokan R."/>
            <person name="Toyoda A."/>
            <person name="Suzuki Y."/>
            <person name="Kagoshima H."/>
            <person name="Schijlen E."/>
            <person name="Tajeshwar N."/>
            <person name="Catarino B."/>
            <person name="Hetherington A.J."/>
            <person name="Saltykova A."/>
            <person name="Bonnot C."/>
            <person name="Breuninger H."/>
            <person name="Symeonidi A."/>
            <person name="Radhakrishnan G.V."/>
            <person name="Van Nieuwerburgh F."/>
            <person name="Deforce D."/>
            <person name="Chang C."/>
            <person name="Karol K.G."/>
            <person name="Hedrich R."/>
            <person name="Ulvskov P."/>
            <person name="Glockner G."/>
            <person name="Delwiche C.F."/>
            <person name="Petrasek J."/>
            <person name="Van de Peer Y."/>
            <person name="Friml J."/>
            <person name="Beilby M."/>
            <person name="Dolan L."/>
            <person name="Kohara Y."/>
            <person name="Sugano S."/>
            <person name="Fujiyama A."/>
            <person name="Delaux P.-M."/>
            <person name="Quint M."/>
            <person name="TheiBen G."/>
            <person name="Hagemann M."/>
            <person name="Harholt J."/>
            <person name="Dunand C."/>
            <person name="Zachgo S."/>
            <person name="Langdale J."/>
            <person name="Maumus F."/>
            <person name="Straeten D.V.D."/>
            <person name="Gould S.B."/>
            <person name="Rensing S.A."/>
        </authorList>
    </citation>
    <scope>NUCLEOTIDE SEQUENCE [LARGE SCALE GENOMIC DNA]</scope>
    <source>
        <strain evidence="2 3">S276</strain>
    </source>
</reference>
<sequence length="598" mass="68769">MTAMLETGDSPLPFVPDEWFFSQEGKVIRIRVSSKSNPVCFKRRQRGHLGTDTSCPKTRESAKSKALKTANLQEVPNKQGYWFVPEAQYAGWVFNDNLDSPDWVWTIAGEPTPRPEVYPPYDSRWQALKTEKKAPKCFTRDPVINVEALKQEMWEKDLCADLQTIQETTERDWVEAVKRYQEEERSKGELPKQRTYCRRGKRRQQKSESEQTTEKEGTDESMEEGEKAAVQGEPEGGEKPSVGGKRKHTDGQRDRDDSDDEQGQTWKEGYPWSGQQEKELLAYIRSYEKVRQEKFELQLILHKEEQKNKLKTATPNTSQLIPLSENPFAPLEREEELSAFLAGKYCESKEDQIMEAAEKRGNKTNEKKQRAGKKLQKVKPSQILLEQTDQPEREKSEANEDLNKGLTREMQLGIQVEASYAQNMRLTDLNGEISLRTVTVQDLQHKDHEAFWERAKREASTLLPSRAIIPVQWDPLEEQWKVAAQEDLSVLRWQLGQKKEDLLKRVSKGKTTSIMGLAGKTRQVGLQKQMDRAGNADGREQEQYDARPLLVCLEQDAALADDLKWRPWWWVSSLPVTALSNETTLTQNVAAWATLLES</sequence>
<comment type="caution">
    <text evidence="2">The sequence shown here is derived from an EMBL/GenBank/DDBJ whole genome shotgun (WGS) entry which is preliminary data.</text>
</comment>
<feature type="region of interest" description="Disordered" evidence="1">
    <location>
        <begin position="180"/>
        <end position="272"/>
    </location>
</feature>